<accession>A0ABT7ABE7</accession>
<keyword evidence="4" id="KW-0004">4Fe-4S</keyword>
<comment type="subcellular location">
    <subcellularLocation>
        <location evidence="2">Cytoplasm</location>
    </subcellularLocation>
</comment>
<evidence type="ECO:0000256" key="2">
    <source>
        <dbReference type="ARBA" id="ARBA00004496"/>
    </source>
</evidence>
<dbReference type="Pfam" id="PF02467">
    <property type="entry name" value="Whib"/>
    <property type="match status" value="1"/>
</dbReference>
<keyword evidence="11" id="KW-0804">Transcription</keyword>
<comment type="cofactor">
    <cofactor evidence="1">
        <name>[4Fe-4S] cluster</name>
        <dbReference type="ChEBI" id="CHEBI:49883"/>
    </cofactor>
</comment>
<evidence type="ECO:0000259" key="12">
    <source>
        <dbReference type="PROSITE" id="PS51674"/>
    </source>
</evidence>
<keyword evidence="8" id="KW-0805">Transcription regulation</keyword>
<evidence type="ECO:0000313" key="14">
    <source>
        <dbReference type="Proteomes" id="UP001214441"/>
    </source>
</evidence>
<sequence>MSTARQYIDPDDVSWQPEGACADMPLEQFVPDEETAEGLTTAAATCDTCPVRQPCLMWATLHGAEGYWGGTSTYQRAQLVRVRTRAKCPLCTSTSLTMVGTHEMCVACGASWVRDVRLEPLAATPAPSAVA</sequence>
<evidence type="ECO:0000256" key="3">
    <source>
        <dbReference type="ARBA" id="ARBA00006597"/>
    </source>
</evidence>
<dbReference type="PROSITE" id="PS51674">
    <property type="entry name" value="4FE4S_WBL"/>
    <property type="match status" value="1"/>
</dbReference>
<protein>
    <submittedName>
        <fullName evidence="13">WhiB family transcriptional regulator</fullName>
    </submittedName>
</protein>
<proteinExistence type="inferred from homology"/>
<keyword evidence="5" id="KW-0479">Metal-binding</keyword>
<organism evidence="13 14">
    <name type="scientific">Streptomyces iconiensis</name>
    <dbReference type="NCBI Taxonomy" id="1384038"/>
    <lineage>
        <taxon>Bacteria</taxon>
        <taxon>Bacillati</taxon>
        <taxon>Actinomycetota</taxon>
        <taxon>Actinomycetes</taxon>
        <taxon>Kitasatosporales</taxon>
        <taxon>Streptomycetaceae</taxon>
        <taxon>Streptomyces</taxon>
    </lineage>
</organism>
<dbReference type="RefSeq" id="WP_274039029.1">
    <property type="nucleotide sequence ID" value="NZ_JANCPR020000069.1"/>
</dbReference>
<evidence type="ECO:0000256" key="10">
    <source>
        <dbReference type="ARBA" id="ARBA00023157"/>
    </source>
</evidence>
<dbReference type="InterPro" id="IPR003482">
    <property type="entry name" value="Whib"/>
</dbReference>
<evidence type="ECO:0000256" key="6">
    <source>
        <dbReference type="ARBA" id="ARBA00023004"/>
    </source>
</evidence>
<evidence type="ECO:0000256" key="4">
    <source>
        <dbReference type="ARBA" id="ARBA00022485"/>
    </source>
</evidence>
<dbReference type="EMBL" id="JANCPR020000069">
    <property type="protein sequence ID" value="MDJ1137938.1"/>
    <property type="molecule type" value="Genomic_DNA"/>
</dbReference>
<gene>
    <name evidence="13" type="ORF">NMN56_039475</name>
</gene>
<comment type="similarity">
    <text evidence="3">Belongs to the WhiB family.</text>
</comment>
<keyword evidence="14" id="KW-1185">Reference proteome</keyword>
<evidence type="ECO:0000256" key="7">
    <source>
        <dbReference type="ARBA" id="ARBA00023014"/>
    </source>
</evidence>
<comment type="caution">
    <text evidence="13">The sequence shown here is derived from an EMBL/GenBank/DDBJ whole genome shotgun (WGS) entry which is preliminary data.</text>
</comment>
<name>A0ABT7ABE7_9ACTN</name>
<dbReference type="InterPro" id="IPR034768">
    <property type="entry name" value="4FE4S_WBL"/>
</dbReference>
<feature type="domain" description="4Fe-4S Wbl-type" evidence="12">
    <location>
        <begin position="20"/>
        <end position="78"/>
    </location>
</feature>
<dbReference type="PANTHER" id="PTHR38839">
    <property type="entry name" value="TRANSCRIPTIONAL REGULATOR WHID-RELATED"/>
    <property type="match status" value="1"/>
</dbReference>
<evidence type="ECO:0000256" key="11">
    <source>
        <dbReference type="ARBA" id="ARBA00023163"/>
    </source>
</evidence>
<evidence type="ECO:0000256" key="9">
    <source>
        <dbReference type="ARBA" id="ARBA00023125"/>
    </source>
</evidence>
<evidence type="ECO:0000256" key="5">
    <source>
        <dbReference type="ARBA" id="ARBA00022723"/>
    </source>
</evidence>
<evidence type="ECO:0000256" key="8">
    <source>
        <dbReference type="ARBA" id="ARBA00023015"/>
    </source>
</evidence>
<keyword evidence="7" id="KW-0411">Iron-sulfur</keyword>
<evidence type="ECO:0000256" key="1">
    <source>
        <dbReference type="ARBA" id="ARBA00001966"/>
    </source>
</evidence>
<keyword evidence="9" id="KW-0238">DNA-binding</keyword>
<reference evidence="13 14" key="1">
    <citation type="submission" date="2023-05" db="EMBL/GenBank/DDBJ databases">
        <title>Streptantibioticus silvisoli sp. nov., acidotolerant actinomycetes 1 from pine litter.</title>
        <authorList>
            <person name="Swiecimska M."/>
            <person name="Golinska P."/>
            <person name="Sangal V."/>
            <person name="Wachnowicz B."/>
            <person name="Goodfellow M."/>
        </authorList>
    </citation>
    <scope>NUCLEOTIDE SEQUENCE [LARGE SCALE GENOMIC DNA]</scope>
    <source>
        <strain evidence="13 14">DSM 42109</strain>
    </source>
</reference>
<keyword evidence="10" id="KW-1015">Disulfide bond</keyword>
<evidence type="ECO:0000313" key="13">
    <source>
        <dbReference type="EMBL" id="MDJ1137938.1"/>
    </source>
</evidence>
<dbReference type="Proteomes" id="UP001214441">
    <property type="component" value="Unassembled WGS sequence"/>
</dbReference>
<keyword evidence="6" id="KW-0408">Iron</keyword>